<evidence type="ECO:0000256" key="6">
    <source>
        <dbReference type="ARBA" id="ARBA00022679"/>
    </source>
</evidence>
<dbReference type="EC" id="2.7.1.180" evidence="3"/>
<reference evidence="13" key="1">
    <citation type="submission" date="2019-11" db="EMBL/GenBank/DDBJ databases">
        <title>Isolation and characterization of two novel species in the genus Thiomicrorhabdus.</title>
        <authorList>
            <person name="Mochizuki J."/>
            <person name="Kojima H."/>
            <person name="Fukui M."/>
        </authorList>
    </citation>
    <scope>NUCLEOTIDE SEQUENCE [LARGE SCALE GENOMIC DNA]</scope>
    <source>
        <strain evidence="13">aks77</strain>
    </source>
</reference>
<proteinExistence type="inferred from homology"/>
<dbReference type="Pfam" id="PF02424">
    <property type="entry name" value="ApbE"/>
    <property type="match status" value="1"/>
</dbReference>
<dbReference type="GO" id="GO:0046872">
    <property type="term" value="F:metal ion binding"/>
    <property type="evidence" value="ECO:0007669"/>
    <property type="project" value="UniProtKB-KW"/>
</dbReference>
<organism evidence="12 13">
    <name type="scientific">Thiosulfatimonas sediminis</name>
    <dbReference type="NCBI Taxonomy" id="2675054"/>
    <lineage>
        <taxon>Bacteria</taxon>
        <taxon>Pseudomonadati</taxon>
        <taxon>Pseudomonadota</taxon>
        <taxon>Gammaproteobacteria</taxon>
        <taxon>Thiotrichales</taxon>
        <taxon>Piscirickettsiaceae</taxon>
        <taxon>Thiosulfatimonas</taxon>
    </lineage>
</organism>
<keyword evidence="5" id="KW-0285">Flavoprotein</keyword>
<evidence type="ECO:0000313" key="13">
    <source>
        <dbReference type="Proteomes" id="UP000501726"/>
    </source>
</evidence>
<dbReference type="SUPFAM" id="SSF143631">
    <property type="entry name" value="ApbE-like"/>
    <property type="match status" value="1"/>
</dbReference>
<evidence type="ECO:0000256" key="1">
    <source>
        <dbReference type="ARBA" id="ARBA00001946"/>
    </source>
</evidence>
<dbReference type="Gene3D" id="3.10.520.10">
    <property type="entry name" value="ApbE-like domains"/>
    <property type="match status" value="1"/>
</dbReference>
<evidence type="ECO:0000256" key="2">
    <source>
        <dbReference type="ARBA" id="ARBA00008282"/>
    </source>
</evidence>
<keyword evidence="6 12" id="KW-0808">Transferase</keyword>
<dbReference type="Proteomes" id="UP000501726">
    <property type="component" value="Chromosome"/>
</dbReference>
<evidence type="ECO:0000256" key="8">
    <source>
        <dbReference type="ARBA" id="ARBA00022827"/>
    </source>
</evidence>
<evidence type="ECO:0000256" key="7">
    <source>
        <dbReference type="ARBA" id="ARBA00022723"/>
    </source>
</evidence>
<evidence type="ECO:0000256" key="5">
    <source>
        <dbReference type="ARBA" id="ARBA00022630"/>
    </source>
</evidence>
<dbReference type="GO" id="GO:0016740">
    <property type="term" value="F:transferase activity"/>
    <property type="evidence" value="ECO:0007669"/>
    <property type="project" value="UniProtKB-KW"/>
</dbReference>
<evidence type="ECO:0000313" key="12">
    <source>
        <dbReference type="EMBL" id="BBP45812.1"/>
    </source>
</evidence>
<accession>A0A6F8PUJ0</accession>
<evidence type="ECO:0000256" key="9">
    <source>
        <dbReference type="ARBA" id="ARBA00022842"/>
    </source>
</evidence>
<protein>
    <recommendedName>
        <fullName evidence="4">FAD:protein FMN transferase</fullName>
        <ecNumber evidence="3">2.7.1.180</ecNumber>
    </recommendedName>
    <alternativeName>
        <fullName evidence="10">Flavin transferase</fullName>
    </alternativeName>
</protein>
<dbReference type="KEGG" id="tse:THMIRHAS_11850"/>
<dbReference type="RefSeq" id="WP_173271867.1">
    <property type="nucleotide sequence ID" value="NZ_AP021889.1"/>
</dbReference>
<dbReference type="AlphaFoldDB" id="A0A6F8PUJ0"/>
<keyword evidence="9" id="KW-0460">Magnesium</keyword>
<dbReference type="InterPro" id="IPR024932">
    <property type="entry name" value="ApbE"/>
</dbReference>
<dbReference type="PANTHER" id="PTHR30040">
    <property type="entry name" value="THIAMINE BIOSYNTHESIS LIPOPROTEIN APBE"/>
    <property type="match status" value="1"/>
</dbReference>
<comment type="similarity">
    <text evidence="2">Belongs to the ApbE family.</text>
</comment>
<comment type="catalytic activity">
    <reaction evidence="11">
        <text>L-threonyl-[protein] + FAD = FMN-L-threonyl-[protein] + AMP + H(+)</text>
        <dbReference type="Rhea" id="RHEA:36847"/>
        <dbReference type="Rhea" id="RHEA-COMP:11060"/>
        <dbReference type="Rhea" id="RHEA-COMP:11061"/>
        <dbReference type="ChEBI" id="CHEBI:15378"/>
        <dbReference type="ChEBI" id="CHEBI:30013"/>
        <dbReference type="ChEBI" id="CHEBI:57692"/>
        <dbReference type="ChEBI" id="CHEBI:74257"/>
        <dbReference type="ChEBI" id="CHEBI:456215"/>
        <dbReference type="EC" id="2.7.1.180"/>
    </reaction>
</comment>
<name>A0A6F8PUJ0_9GAMM</name>
<comment type="cofactor">
    <cofactor evidence="1">
        <name>Mg(2+)</name>
        <dbReference type="ChEBI" id="CHEBI:18420"/>
    </cofactor>
</comment>
<dbReference type="PANTHER" id="PTHR30040:SF2">
    <property type="entry name" value="FAD:PROTEIN FMN TRANSFERASE"/>
    <property type="match status" value="1"/>
</dbReference>
<dbReference type="InterPro" id="IPR003374">
    <property type="entry name" value="ApbE-like_sf"/>
</dbReference>
<evidence type="ECO:0000256" key="3">
    <source>
        <dbReference type="ARBA" id="ARBA00011955"/>
    </source>
</evidence>
<keyword evidence="8" id="KW-0274">FAD</keyword>
<gene>
    <name evidence="12" type="ORF">THMIRHAS_11850</name>
</gene>
<dbReference type="EMBL" id="AP021889">
    <property type="protein sequence ID" value="BBP45812.1"/>
    <property type="molecule type" value="Genomic_DNA"/>
</dbReference>
<sequence>MQQATLTTPIPYKRMRPLLGTFVEIQLLSAQDRPTVEYALNDAFAAIEEIQQQMSFHDAKSALNQLNFAPYEWHAVSNQLFEVLQLGWALQQQTQGRFYLFSGQALQNLNILPRHQDSQTNQKIDARKTVPLIELKTQATTKWARINCAMPICLDGIAKGYAVDQAIARLKANKVPSAYVNAGGDMRIYGDLRKQILQTNGASLRPITQLQNAALATSQQRHKPNHDFPSWIITPEGQACQNAVVSVQAEQAYLADALTKVFLQSSPSEITQLEKQFGVCALLTPSSHSSHKDY</sequence>
<evidence type="ECO:0000256" key="11">
    <source>
        <dbReference type="ARBA" id="ARBA00048540"/>
    </source>
</evidence>
<evidence type="ECO:0000256" key="10">
    <source>
        <dbReference type="ARBA" id="ARBA00031306"/>
    </source>
</evidence>
<evidence type="ECO:0000256" key="4">
    <source>
        <dbReference type="ARBA" id="ARBA00016337"/>
    </source>
</evidence>
<keyword evidence="13" id="KW-1185">Reference proteome</keyword>
<keyword evidence="7" id="KW-0479">Metal-binding</keyword>